<comment type="caution">
    <text evidence="2">The sequence shown here is derived from an EMBL/GenBank/DDBJ whole genome shotgun (WGS) entry which is preliminary data.</text>
</comment>
<evidence type="ECO:0000256" key="1">
    <source>
        <dbReference type="SAM" id="Phobius"/>
    </source>
</evidence>
<reference evidence="2 3" key="1">
    <citation type="submission" date="2024-06" db="EMBL/GenBank/DDBJ databases">
        <title>The Natural Products Discovery Center: Release of the First 8490 Sequenced Strains for Exploring Actinobacteria Biosynthetic Diversity.</title>
        <authorList>
            <person name="Kalkreuter E."/>
            <person name="Kautsar S.A."/>
            <person name="Yang D."/>
            <person name="Bader C.D."/>
            <person name="Teijaro C.N."/>
            <person name="Fluegel L."/>
            <person name="Davis C.M."/>
            <person name="Simpson J.R."/>
            <person name="Lauterbach L."/>
            <person name="Steele A.D."/>
            <person name="Gui C."/>
            <person name="Meng S."/>
            <person name="Li G."/>
            <person name="Viehrig K."/>
            <person name="Ye F."/>
            <person name="Su P."/>
            <person name="Kiefer A.F."/>
            <person name="Nichols A."/>
            <person name="Cepeda A.J."/>
            <person name="Yan W."/>
            <person name="Fan B."/>
            <person name="Jiang Y."/>
            <person name="Adhikari A."/>
            <person name="Zheng C.-J."/>
            <person name="Schuster L."/>
            <person name="Cowan T.M."/>
            <person name="Smanski M.J."/>
            <person name="Chevrette M.G."/>
            <person name="De Carvalho L.P.S."/>
            <person name="Shen B."/>
        </authorList>
    </citation>
    <scope>NUCLEOTIDE SEQUENCE [LARGE SCALE GENOMIC DNA]</scope>
    <source>
        <strain evidence="2 3">NPDC001694</strain>
    </source>
</reference>
<proteinExistence type="predicted"/>
<keyword evidence="1" id="KW-1133">Transmembrane helix</keyword>
<name>A0ABV1TRE5_9ACTN</name>
<gene>
    <name evidence="2" type="ORF">ABT211_34255</name>
</gene>
<evidence type="ECO:0000313" key="2">
    <source>
        <dbReference type="EMBL" id="MER6272309.1"/>
    </source>
</evidence>
<keyword evidence="1" id="KW-0472">Membrane</keyword>
<sequence length="64" mass="7264">MNRMDHMKVQRKRTGTAAQRVLTAEVAVVGALLLALFVTEIPSMMREMRIWRIAGGLRAGHRYP</sequence>
<keyword evidence="3" id="KW-1185">Reference proteome</keyword>
<dbReference type="EMBL" id="JBEOZM010000021">
    <property type="protein sequence ID" value="MER6272309.1"/>
    <property type="molecule type" value="Genomic_DNA"/>
</dbReference>
<feature type="transmembrane region" description="Helical" evidence="1">
    <location>
        <begin position="21"/>
        <end position="39"/>
    </location>
</feature>
<evidence type="ECO:0000313" key="3">
    <source>
        <dbReference type="Proteomes" id="UP001490365"/>
    </source>
</evidence>
<keyword evidence="1" id="KW-0812">Transmembrane</keyword>
<protein>
    <submittedName>
        <fullName evidence="2">Uncharacterized protein</fullName>
    </submittedName>
</protein>
<dbReference type="RefSeq" id="WP_143063740.1">
    <property type="nucleotide sequence ID" value="NZ_JBEOZM010000021.1"/>
</dbReference>
<organism evidence="2 3">
    <name type="scientific">Streptomyces sp. 900105755</name>
    <dbReference type="NCBI Taxonomy" id="3154389"/>
    <lineage>
        <taxon>Bacteria</taxon>
        <taxon>Bacillati</taxon>
        <taxon>Actinomycetota</taxon>
        <taxon>Actinomycetes</taxon>
        <taxon>Kitasatosporales</taxon>
        <taxon>Streptomycetaceae</taxon>
        <taxon>Streptomyces</taxon>
    </lineage>
</organism>
<accession>A0ABV1TRE5</accession>
<dbReference type="Proteomes" id="UP001490365">
    <property type="component" value="Unassembled WGS sequence"/>
</dbReference>